<evidence type="ECO:0000313" key="2">
    <source>
        <dbReference type="Proteomes" id="UP000236536"/>
    </source>
</evidence>
<reference evidence="1 2" key="2">
    <citation type="journal article" date="2017" name="Int. J. Syst. Evol. Microbiol.">
        <title>Adaptation of Surface-Associated Bacteria to the Open Ocean: A Genomically Distinct Subpopulation of Phaeobacter gallaeciensis Colonizes Pacific Mesozooplankton.</title>
        <authorList>
            <person name="Freese H.M."/>
            <person name="Methner A."/>
            <person name="Overmann J."/>
        </authorList>
    </citation>
    <scope>NUCLEOTIDE SEQUENCE [LARGE SCALE GENOMIC DNA]</scope>
    <source>
        <strain evidence="1 2">P66</strain>
    </source>
</reference>
<keyword evidence="2" id="KW-1185">Reference proteome</keyword>
<dbReference type="Gene3D" id="2.10.25.10">
    <property type="entry name" value="Laminin"/>
    <property type="match status" value="6"/>
</dbReference>
<dbReference type="EMBL" id="CP010705">
    <property type="protein sequence ID" value="AUQ95918.1"/>
    <property type="molecule type" value="Genomic_DNA"/>
</dbReference>
<accession>A0ABN5GQZ1</accession>
<proteinExistence type="predicted"/>
<evidence type="ECO:0000313" key="1">
    <source>
        <dbReference type="EMBL" id="AUQ95918.1"/>
    </source>
</evidence>
<organism evidence="1 2">
    <name type="scientific">Phaeobacter inhibens</name>
    <dbReference type="NCBI Taxonomy" id="221822"/>
    <lineage>
        <taxon>Bacteria</taxon>
        <taxon>Pseudomonadati</taxon>
        <taxon>Pseudomonadota</taxon>
        <taxon>Alphaproteobacteria</taxon>
        <taxon>Rhodobacterales</taxon>
        <taxon>Roseobacteraceae</taxon>
        <taxon>Phaeobacter</taxon>
    </lineage>
</organism>
<evidence type="ECO:0008006" key="3">
    <source>
        <dbReference type="Google" id="ProtNLM"/>
    </source>
</evidence>
<reference evidence="1 2" key="1">
    <citation type="journal article" date="2017" name="Genome Biol. Evol.">
        <title>Trajectories and Drivers of Genome Evolution in Surface-Associated Marine Phaeobacter.</title>
        <authorList>
            <person name="Freese H.M."/>
            <person name="Sikorski J."/>
            <person name="Bunk B."/>
            <person name="Scheuner C."/>
            <person name="Meier-Kolthoff J.P."/>
            <person name="Sproer C."/>
            <person name="Gram L."/>
            <person name="Overmann J."/>
        </authorList>
    </citation>
    <scope>NUCLEOTIDE SEQUENCE [LARGE SCALE GENOMIC DNA]</scope>
    <source>
        <strain evidence="1 2">P66</strain>
    </source>
</reference>
<dbReference type="Proteomes" id="UP000236536">
    <property type="component" value="Chromosome"/>
</dbReference>
<dbReference type="RefSeq" id="WP_254683926.1">
    <property type="nucleotide sequence ID" value="NZ_CP010599.1"/>
</dbReference>
<sequence length="251" mass="27967">MHRSLLPSIPRLRANAENFSRVMELRRFLHSTIKRIVVVFGLLAAFIQPAFSETVALSVPENAHKSSYGDGWECNRSYRAVGSTCIAVVVPQNAYPTHRSYGPGWECSHGFIEAEGASCAKVFVPEGGYLAPSGTRWNCLRGYRKIDDFCQKIVLPPDAYLTNSTHGPSWLCDRGFEAKGDACAVIEVPEHAFLNASAYGQRWTCERGYAVSGDHCILIELPENAHLARTGNRWECNKNFQQKKGRCVLNN</sequence>
<gene>
    <name evidence="1" type="ORF">PhaeoP66_03171</name>
</gene>
<dbReference type="SUPFAM" id="SSF57184">
    <property type="entry name" value="Growth factor receptor domain"/>
    <property type="match status" value="1"/>
</dbReference>
<protein>
    <recommendedName>
        <fullName evidence="3">MSP1 EGF domain 1</fullName>
    </recommendedName>
</protein>
<name>A0ABN5GQZ1_9RHOB</name>
<dbReference type="InterPro" id="IPR009030">
    <property type="entry name" value="Growth_fac_rcpt_cys_sf"/>
</dbReference>